<reference evidence="1 2" key="1">
    <citation type="journal article" date="2019" name="Int. J. Syst. Evol. Microbiol.">
        <title>The Global Catalogue of Microorganisms (GCM) 10K type strain sequencing project: providing services to taxonomists for standard genome sequencing and annotation.</title>
        <authorList>
            <consortium name="The Broad Institute Genomics Platform"/>
            <consortium name="The Broad Institute Genome Sequencing Center for Infectious Disease"/>
            <person name="Wu L."/>
            <person name="Ma J."/>
        </authorList>
    </citation>
    <scope>NUCLEOTIDE SEQUENCE [LARGE SCALE GENOMIC DNA]</scope>
    <source>
        <strain evidence="1 2">CGMCC 1.12562</strain>
    </source>
</reference>
<accession>A0ABD5NBH5</accession>
<gene>
    <name evidence="1" type="ORF">ACFOKC_02300</name>
</gene>
<dbReference type="PROSITE" id="PS51318">
    <property type="entry name" value="TAT"/>
    <property type="match status" value="1"/>
</dbReference>
<comment type="caution">
    <text evidence="1">The sequence shown here is derived from an EMBL/GenBank/DDBJ whole genome shotgun (WGS) entry which is preliminary data.</text>
</comment>
<name>A0ABD5NBH5_9EURY</name>
<organism evidence="1 2">
    <name type="scientific">Halobacterium litoreum</name>
    <dbReference type="NCBI Taxonomy" id="2039234"/>
    <lineage>
        <taxon>Archaea</taxon>
        <taxon>Methanobacteriati</taxon>
        <taxon>Methanobacteriota</taxon>
        <taxon>Stenosarchaea group</taxon>
        <taxon>Halobacteria</taxon>
        <taxon>Halobacteriales</taxon>
        <taxon>Halobacteriaceae</taxon>
        <taxon>Halobacterium</taxon>
    </lineage>
</organism>
<protein>
    <submittedName>
        <fullName evidence="1">Uncharacterized protein</fullName>
    </submittedName>
</protein>
<dbReference type="EMBL" id="JBHRWN010000002">
    <property type="protein sequence ID" value="MFC3476549.1"/>
    <property type="molecule type" value="Genomic_DNA"/>
</dbReference>
<proteinExistence type="predicted"/>
<dbReference type="InterPro" id="IPR006311">
    <property type="entry name" value="TAT_signal"/>
</dbReference>
<evidence type="ECO:0000313" key="1">
    <source>
        <dbReference type="EMBL" id="MFC3476549.1"/>
    </source>
</evidence>
<dbReference type="GeneID" id="69117540"/>
<dbReference type="AlphaFoldDB" id="A0ABD5NBH5"/>
<keyword evidence="2" id="KW-1185">Reference proteome</keyword>
<evidence type="ECO:0000313" key="2">
    <source>
        <dbReference type="Proteomes" id="UP001595660"/>
    </source>
</evidence>
<dbReference type="Proteomes" id="UP001595660">
    <property type="component" value="Unassembled WGS sequence"/>
</dbReference>
<dbReference type="RefSeq" id="WP_232572304.1">
    <property type="nucleotide sequence ID" value="NZ_CP089466.1"/>
</dbReference>
<sequence>MGPRLSTRRDVLRAGSALAAAGAAGCIGAGPPIPGSDTGASYPAWIPRPRAIDEDTHGWFRYARPSDIAAYAAELEESYTRLRTLLPVEDTRLGLDFHDPDEFIGFGGAYNLVLTGAFDTAEIATRVGANGFSTHTTHRGYQIYERDPTNALGVTDDTIVVGRAGGVLDATNVVTQILDTGHSGDSRYVDSDESFATLTSRLGDAHFALGRRFAERTETDLRDGRFAGAVASGFRYEFGEDTTRGLSVTVFENAADIDVDDVEAYLEYNEDSGDFSDADDLSAYREGRTANVEWSVDTEAAFRTENQ</sequence>
<dbReference type="PROSITE" id="PS51257">
    <property type="entry name" value="PROKAR_LIPOPROTEIN"/>
    <property type="match status" value="1"/>
</dbReference>